<keyword evidence="3" id="KW-1185">Reference proteome</keyword>
<reference evidence="2 3" key="1">
    <citation type="submission" date="2016-03" db="EMBL/GenBank/DDBJ databases">
        <title>Comparative genomics of the ectomycorrhizal sister species Rhizopogon vinicolor and Rhizopogon vesiculosus (Basidiomycota: Boletales) reveals a divergence of the mating type B locus.</title>
        <authorList>
            <person name="Mujic A.B."/>
            <person name="Kuo A."/>
            <person name="Tritt A."/>
            <person name="Lipzen A."/>
            <person name="Chen C."/>
            <person name="Johnson J."/>
            <person name="Sharma A."/>
            <person name="Barry K."/>
            <person name="Grigoriev I.V."/>
            <person name="Spatafora J.W."/>
        </authorList>
    </citation>
    <scope>NUCLEOTIDE SEQUENCE [LARGE SCALE GENOMIC DNA]</scope>
    <source>
        <strain evidence="2 3">AM-OR11-056</strain>
    </source>
</reference>
<gene>
    <name evidence="2" type="ORF">AZE42_09528</name>
</gene>
<keyword evidence="1" id="KW-0812">Transmembrane</keyword>
<evidence type="ECO:0000313" key="3">
    <source>
        <dbReference type="Proteomes" id="UP000183567"/>
    </source>
</evidence>
<dbReference type="EMBL" id="LVVM01005960">
    <property type="protein sequence ID" value="OJA09324.1"/>
    <property type="molecule type" value="Genomic_DNA"/>
</dbReference>
<evidence type="ECO:0000256" key="1">
    <source>
        <dbReference type="SAM" id="Phobius"/>
    </source>
</evidence>
<feature type="transmembrane region" description="Helical" evidence="1">
    <location>
        <begin position="99"/>
        <end position="121"/>
    </location>
</feature>
<dbReference type="AlphaFoldDB" id="A0A1J8QC45"/>
<evidence type="ECO:0000313" key="2">
    <source>
        <dbReference type="EMBL" id="OJA09324.1"/>
    </source>
</evidence>
<accession>A0A1J8QC45</accession>
<feature type="transmembrane region" description="Helical" evidence="1">
    <location>
        <begin position="51"/>
        <end position="79"/>
    </location>
</feature>
<dbReference type="OrthoDB" id="2692691at2759"/>
<feature type="transmembrane region" description="Helical" evidence="1">
    <location>
        <begin position="12"/>
        <end position="30"/>
    </location>
</feature>
<keyword evidence="1" id="KW-1133">Transmembrane helix</keyword>
<organism evidence="2 3">
    <name type="scientific">Rhizopogon vesiculosus</name>
    <dbReference type="NCBI Taxonomy" id="180088"/>
    <lineage>
        <taxon>Eukaryota</taxon>
        <taxon>Fungi</taxon>
        <taxon>Dikarya</taxon>
        <taxon>Basidiomycota</taxon>
        <taxon>Agaricomycotina</taxon>
        <taxon>Agaricomycetes</taxon>
        <taxon>Agaricomycetidae</taxon>
        <taxon>Boletales</taxon>
        <taxon>Suillineae</taxon>
        <taxon>Rhizopogonaceae</taxon>
        <taxon>Rhizopogon</taxon>
    </lineage>
</organism>
<dbReference type="Proteomes" id="UP000183567">
    <property type="component" value="Unassembled WGS sequence"/>
</dbReference>
<sequence length="124" mass="13038">MTLPGMNGIVRTAGLIAIMCSVLSMIASFISIIRYKAELAHGTPASGSEGFVLLASLPLVFLAYFVAGFITGVVIYSFNRAMLNATVSGDAVTSGFDDWSRLFMVAALGGVARVLVASAMVQRR</sequence>
<comment type="caution">
    <text evidence="2">The sequence shown here is derived from an EMBL/GenBank/DDBJ whole genome shotgun (WGS) entry which is preliminary data.</text>
</comment>
<name>A0A1J8QC45_9AGAM</name>
<dbReference type="STRING" id="180088.A0A1J8QC45"/>
<keyword evidence="1" id="KW-0472">Membrane</keyword>
<protein>
    <submittedName>
        <fullName evidence="2">Uncharacterized protein</fullName>
    </submittedName>
</protein>
<proteinExistence type="predicted"/>